<name>A0A3Q0FSC0_ALLSI</name>
<comment type="cofactor">
    <cofactor evidence="1">
        <name>Mg(2+)</name>
        <dbReference type="ChEBI" id="CHEBI:18420"/>
    </cofactor>
</comment>
<proteinExistence type="predicted"/>
<evidence type="ECO:0000256" key="2">
    <source>
        <dbReference type="ARBA" id="ARBA00022723"/>
    </source>
</evidence>
<dbReference type="RefSeq" id="XP_025049040.1">
    <property type="nucleotide sequence ID" value="XM_025193255.1"/>
</dbReference>
<dbReference type="GO" id="GO:0046872">
    <property type="term" value="F:metal ion binding"/>
    <property type="evidence" value="ECO:0007669"/>
    <property type="project" value="UniProtKB-KW"/>
</dbReference>
<evidence type="ECO:0000313" key="7">
    <source>
        <dbReference type="RefSeq" id="XP_025049040.1"/>
    </source>
</evidence>
<dbReference type="InterPro" id="IPR055295">
    <property type="entry name" value="NUDT22/NUDT9-like"/>
</dbReference>
<dbReference type="AlphaFoldDB" id="A0A3Q0FSC0"/>
<dbReference type="GO" id="GO:0052751">
    <property type="term" value="F:GDP-mannose hydrolase activity"/>
    <property type="evidence" value="ECO:0007669"/>
    <property type="project" value="TreeGrafter"/>
</dbReference>
<feature type="domain" description="Nudix hydrolase" evidence="5">
    <location>
        <begin position="1"/>
        <end position="152"/>
    </location>
</feature>
<evidence type="ECO:0000259" key="5">
    <source>
        <dbReference type="PROSITE" id="PS51462"/>
    </source>
</evidence>
<keyword evidence="2" id="KW-0479">Metal-binding</keyword>
<keyword evidence="3" id="KW-0378">Hydrolase</keyword>
<reference evidence="7" key="1">
    <citation type="submission" date="2025-08" db="UniProtKB">
        <authorList>
            <consortium name="RefSeq"/>
        </authorList>
    </citation>
    <scope>IDENTIFICATION</scope>
</reference>
<dbReference type="InParanoid" id="A0A3Q0FSC0"/>
<organism evidence="6 7">
    <name type="scientific">Alligator sinensis</name>
    <name type="common">Chinese alligator</name>
    <dbReference type="NCBI Taxonomy" id="38654"/>
    <lineage>
        <taxon>Eukaryota</taxon>
        <taxon>Metazoa</taxon>
        <taxon>Chordata</taxon>
        <taxon>Craniata</taxon>
        <taxon>Vertebrata</taxon>
        <taxon>Euteleostomi</taxon>
        <taxon>Archelosauria</taxon>
        <taxon>Archosauria</taxon>
        <taxon>Crocodylia</taxon>
        <taxon>Alligatoridae</taxon>
        <taxon>Alligatorinae</taxon>
        <taxon>Alligator</taxon>
    </lineage>
</organism>
<protein>
    <submittedName>
        <fullName evidence="7">Uridine diphosphate glucose pyrophosphatase</fullName>
    </submittedName>
</protein>
<evidence type="ECO:0000256" key="1">
    <source>
        <dbReference type="ARBA" id="ARBA00001946"/>
    </source>
</evidence>
<dbReference type="PANTHER" id="PTHR31835">
    <property type="entry name" value="URIDINE DIPHOSPHATE GLUCOSE PYROPHOSPHATASE"/>
    <property type="match status" value="1"/>
</dbReference>
<dbReference type="KEGG" id="asn:102373111"/>
<feature type="non-terminal residue" evidence="7">
    <location>
        <position position="1"/>
    </location>
</feature>
<dbReference type="GeneID" id="102373111"/>
<dbReference type="Proteomes" id="UP000189705">
    <property type="component" value="Unplaced"/>
</dbReference>
<dbReference type="SUPFAM" id="SSF55811">
    <property type="entry name" value="Nudix"/>
    <property type="match status" value="1"/>
</dbReference>
<dbReference type="CTD" id="84304"/>
<dbReference type="PROSITE" id="PS51462">
    <property type="entry name" value="NUDIX"/>
    <property type="match status" value="1"/>
</dbReference>
<gene>
    <name evidence="7" type="primary">NUDT22</name>
</gene>
<dbReference type="STRING" id="38654.A0A3Q0FSC0"/>
<evidence type="ECO:0000256" key="3">
    <source>
        <dbReference type="ARBA" id="ARBA00022801"/>
    </source>
</evidence>
<dbReference type="PANTHER" id="PTHR31835:SF1">
    <property type="entry name" value="URIDINE DIPHOSPHATE GLUCOSE PYROPHOSPHATASE NUDT22"/>
    <property type="match status" value="1"/>
</dbReference>
<sequence length="183" mass="19397">ATADGRLVLLRRSHHVAEAPGKLDVPGGHPEPQAIAGGVPTASLRCEDLPPDLVVEEIFASVIKEIRDEVNLPPETLSPPRLLGLVRNETTAGRATAAFFVRCSLTAEETRERYEIGGAEAHESTAIVFVKAEVGGQRLPDPRPTPLPGEKPRELLGPGGPWAELCPSAKGAATLYHEVGALL</sequence>
<accession>A0A3Q0FSC0</accession>
<dbReference type="InterPro" id="IPR015797">
    <property type="entry name" value="NUDIX_hydrolase-like_dom_sf"/>
</dbReference>
<evidence type="ECO:0000256" key="4">
    <source>
        <dbReference type="ARBA" id="ARBA00022842"/>
    </source>
</evidence>
<keyword evidence="4" id="KW-0460">Magnesium</keyword>
<dbReference type="Gene3D" id="3.90.79.10">
    <property type="entry name" value="Nucleoside Triphosphate Pyrophosphohydrolase"/>
    <property type="match status" value="1"/>
</dbReference>
<evidence type="ECO:0000313" key="6">
    <source>
        <dbReference type="Proteomes" id="UP000189705"/>
    </source>
</evidence>
<dbReference type="InterPro" id="IPR000086">
    <property type="entry name" value="NUDIX_hydrolase_dom"/>
</dbReference>
<keyword evidence="6" id="KW-1185">Reference proteome</keyword>